<dbReference type="AlphaFoldDB" id="A0A1N7FKV2"/>
<keyword evidence="1" id="KW-0812">Transmembrane</keyword>
<sequence length="251" mass="28173">MDWALRSCGWHGHETYNPDEDDLRQRLRVETVAGEAWRCLRCDDFVPGPPRRSGPTADAPEVPRGRMLRDRVIMRILAVERLFRAVFLALASVAVFRFSGDRSKVHDAFDNELPLLRPLASQIGWNIDDSKLVRLMERSFTLSHTALIWIGVAIAALAVSQVVEAVGLWSMQRWGEYFAVVVTSLFLPLEVYELSEKVTALKVVLLAVNIAAVVWLIWSKHLFGVRGGGAAYRAEHHAESRLTVERAAVSS</sequence>
<dbReference type="EMBL" id="FTNT01000005">
    <property type="protein sequence ID" value="SIS00920.1"/>
    <property type="molecule type" value="Genomic_DNA"/>
</dbReference>
<name>A0A1N7FKV2_9NOCA</name>
<evidence type="ECO:0000313" key="2">
    <source>
        <dbReference type="EMBL" id="SIS00920.1"/>
    </source>
</evidence>
<dbReference type="OrthoDB" id="572497at2"/>
<feature type="transmembrane region" description="Helical" evidence="1">
    <location>
        <begin position="72"/>
        <end position="96"/>
    </location>
</feature>
<evidence type="ECO:0000313" key="3">
    <source>
        <dbReference type="Proteomes" id="UP000186218"/>
    </source>
</evidence>
<proteinExistence type="predicted"/>
<evidence type="ECO:0000256" key="1">
    <source>
        <dbReference type="SAM" id="Phobius"/>
    </source>
</evidence>
<feature type="transmembrane region" description="Helical" evidence="1">
    <location>
        <begin position="146"/>
        <end position="167"/>
    </location>
</feature>
<gene>
    <name evidence="2" type="ORF">SAMN05445060_2153</name>
</gene>
<dbReference type="STRING" id="1344003.SAMN05445060_2153"/>
<keyword evidence="1" id="KW-1133">Transmembrane helix</keyword>
<keyword evidence="3" id="KW-1185">Reference proteome</keyword>
<protein>
    <submittedName>
        <fullName evidence="2">Uncharacterized membrane protein, DUF2068 family</fullName>
    </submittedName>
</protein>
<dbReference type="Pfam" id="PF09900">
    <property type="entry name" value="DUF2127"/>
    <property type="match status" value="1"/>
</dbReference>
<keyword evidence="1" id="KW-0472">Membrane</keyword>
<feature type="transmembrane region" description="Helical" evidence="1">
    <location>
        <begin position="174"/>
        <end position="192"/>
    </location>
</feature>
<organism evidence="2 3">
    <name type="scientific">Williamsia sterculiae</name>
    <dbReference type="NCBI Taxonomy" id="1344003"/>
    <lineage>
        <taxon>Bacteria</taxon>
        <taxon>Bacillati</taxon>
        <taxon>Actinomycetota</taxon>
        <taxon>Actinomycetes</taxon>
        <taxon>Mycobacteriales</taxon>
        <taxon>Nocardiaceae</taxon>
        <taxon>Williamsia</taxon>
    </lineage>
</organism>
<dbReference type="RefSeq" id="WP_076479313.1">
    <property type="nucleotide sequence ID" value="NZ_FTNT01000005.1"/>
</dbReference>
<reference evidence="2 3" key="1">
    <citation type="submission" date="2017-01" db="EMBL/GenBank/DDBJ databases">
        <authorList>
            <person name="Mah S.A."/>
            <person name="Swanson W.J."/>
            <person name="Moy G.W."/>
            <person name="Vacquier V.D."/>
        </authorList>
    </citation>
    <scope>NUCLEOTIDE SEQUENCE [LARGE SCALE GENOMIC DNA]</scope>
    <source>
        <strain evidence="2 3">CPCC 203464</strain>
    </source>
</reference>
<feature type="transmembrane region" description="Helical" evidence="1">
    <location>
        <begin position="198"/>
        <end position="218"/>
    </location>
</feature>
<accession>A0A1N7FKV2</accession>
<dbReference type="InterPro" id="IPR021125">
    <property type="entry name" value="DUF2127"/>
</dbReference>
<dbReference type="Proteomes" id="UP000186218">
    <property type="component" value="Unassembled WGS sequence"/>
</dbReference>